<feature type="compositionally biased region" description="Basic and acidic residues" evidence="1">
    <location>
        <begin position="55"/>
        <end position="85"/>
    </location>
</feature>
<feature type="region of interest" description="Disordered" evidence="1">
    <location>
        <begin position="347"/>
        <end position="378"/>
    </location>
</feature>
<comment type="caution">
    <text evidence="2">The sequence shown here is derived from an EMBL/GenBank/DDBJ whole genome shotgun (WGS) entry which is preliminary data.</text>
</comment>
<feature type="compositionally biased region" description="Polar residues" evidence="1">
    <location>
        <begin position="233"/>
        <end position="248"/>
    </location>
</feature>
<feature type="region of interest" description="Disordered" evidence="1">
    <location>
        <begin position="49"/>
        <end position="97"/>
    </location>
</feature>
<feature type="compositionally biased region" description="Acidic residues" evidence="1">
    <location>
        <begin position="1411"/>
        <end position="1421"/>
    </location>
</feature>
<reference evidence="2" key="1">
    <citation type="submission" date="2022-03" db="EMBL/GenBank/DDBJ databases">
        <title>Draft genome sequence of Aduncisulcus paluster, a free-living microaerophilic Fornicata.</title>
        <authorList>
            <person name="Yuyama I."/>
            <person name="Kume K."/>
            <person name="Tamura T."/>
            <person name="Inagaki Y."/>
            <person name="Hashimoto T."/>
        </authorList>
    </citation>
    <scope>NUCLEOTIDE SEQUENCE</scope>
    <source>
        <strain evidence="2">NY0171</strain>
    </source>
</reference>
<name>A0ABQ5K3Q2_9EUKA</name>
<feature type="compositionally biased region" description="Polar residues" evidence="1">
    <location>
        <begin position="347"/>
        <end position="371"/>
    </location>
</feature>
<proteinExistence type="predicted"/>
<gene>
    <name evidence="2" type="ORF">ADUPG1_013670</name>
</gene>
<feature type="region of interest" description="Disordered" evidence="1">
    <location>
        <begin position="219"/>
        <end position="248"/>
    </location>
</feature>
<dbReference type="Proteomes" id="UP001057375">
    <property type="component" value="Unassembled WGS sequence"/>
</dbReference>
<feature type="compositionally biased region" description="Basic and acidic residues" evidence="1">
    <location>
        <begin position="1396"/>
        <end position="1410"/>
    </location>
</feature>
<evidence type="ECO:0000313" key="2">
    <source>
        <dbReference type="EMBL" id="GKT27197.1"/>
    </source>
</evidence>
<organism evidence="2 3">
    <name type="scientific">Aduncisulcus paluster</name>
    <dbReference type="NCBI Taxonomy" id="2918883"/>
    <lineage>
        <taxon>Eukaryota</taxon>
        <taxon>Metamonada</taxon>
        <taxon>Carpediemonas-like organisms</taxon>
        <taxon>Aduncisulcus</taxon>
    </lineage>
</organism>
<accession>A0ABQ5K3Q2</accession>
<dbReference type="EMBL" id="BQXS01012717">
    <property type="protein sequence ID" value="GKT27197.1"/>
    <property type="molecule type" value="Genomic_DNA"/>
</dbReference>
<feature type="region of interest" description="Disordered" evidence="1">
    <location>
        <begin position="550"/>
        <end position="574"/>
    </location>
</feature>
<keyword evidence="3" id="KW-1185">Reference proteome</keyword>
<feature type="region of interest" description="Disordered" evidence="1">
    <location>
        <begin position="1388"/>
        <end position="1421"/>
    </location>
</feature>
<feature type="compositionally biased region" description="Basic and acidic residues" evidence="1">
    <location>
        <begin position="555"/>
        <end position="571"/>
    </location>
</feature>
<feature type="region of interest" description="Disordered" evidence="1">
    <location>
        <begin position="320"/>
        <end position="339"/>
    </location>
</feature>
<protein>
    <submittedName>
        <fullName evidence="2">Uncharacterized protein</fullName>
    </submittedName>
</protein>
<feature type="region of interest" description="Disordered" evidence="1">
    <location>
        <begin position="1248"/>
        <end position="1274"/>
    </location>
</feature>
<evidence type="ECO:0000313" key="3">
    <source>
        <dbReference type="Proteomes" id="UP001057375"/>
    </source>
</evidence>
<feature type="compositionally biased region" description="Basic residues" evidence="1">
    <location>
        <begin position="219"/>
        <end position="229"/>
    </location>
</feature>
<evidence type="ECO:0000256" key="1">
    <source>
        <dbReference type="SAM" id="MobiDB-lite"/>
    </source>
</evidence>
<sequence length="1421" mass="164604">MKKLIRETIIQCPRAYEAFLFRLFDTNQILPTSAVASSIYHPLSPVLTTTQSKQPESKPPESKQLESKQPEAKQQIEREGRREEDNMAPTTGEEKDSKMISSMARIATNFVISAVKNINTISDVSQAHFIPLQPEAFLVGEILSYIPPAIIRRDLSTILERGIDSISFHHRIAYPSASFLGITPIGDIIFRTINLMDEECVVPTVQVFKMVIEYRKKRKKERREKKMNKKFQFDNQLPKNSSSSQTSPNCFEPAFIDFRNAHLNYHRFKKLTRLRQLARNYAFPVNIKVEPISNPSSSTVSSTSKQSISSVTSLCFRPRRLEEEDEEEERRKRSKMRENSCLFRSKTPLSLHSSKNRRNSQYVEKQKQNQYKKGASIRRNMSNVEKHQKLNVIFSLKDDEKINLNTPNVFFNQITGIIDEDVIDKRNARKKRDKERETISFAKHSNEFSLWFSSEDISIILFFYSMFCNIFRHAEILDCLSSDYCHGDSTHLDMLVKGFTIVETQQSQLPDDSEISEFDHDQESFLHSSSSSSSSSSSFETISSSAILSEESQDLDDHKEKEKEEKEEKDGKGKKRIHEKEYMIIYEDGSVSIFRHEENYNCFNNFQETDEDPKKKKKKKKEKQEEIVENQIFRSVKHLLSVRTRKPFVQRYIPINIRITRNMISRYIRDTLYETHSFSYLWQKISDKNHIFFDLNYCSMFCYDLRKSTIFRNQCRDIVRASKCGQIPKILCPQHESIIGDLEYGIYEFLLSFSPENAPSYGSSSSHCSYFDNSENSSSPIYSGFSIFFANANLISISHKMDESWLYSIFAESLIHSFSYLNYCSMFCYDLRKSTIFRNQCRDIVRASKCGQIPKILCPQHESIIGDLEYGIYEFLLSFSPENAPSYGSSSSHCSYFDNSENSSSPIYSGNQCRDIVRASKCGQIPKILCPQHESIIGDLEYGIYEFLLSFSPENAPSYGSSSSHCSYFDNSENSSSPIYSGFSIFFANANLISISHKMDESWLYSIFAESLIHSFSCTFLLTPSFCDRLKVLFEQFIQNEFQLSPSSYSLLSSSPFEHKINPEKIDEHEQESKNEKKDKDAIVCQYQKSHISNQQGPEYCNYLYDYNLSTSSERLVYIIYSFFDDYLCYDEKSTSINRNGEKNKTQKEEGRKREPTERIRYEFSKEEEERYKHAGENVIFDSSKERYQISLVLDRFYGFSHLEFPIKIFKLNLESIVGFKIYDAFESPRSSTTISPKIATSKSPIFRSFSPSSSSSSSSLSEHPELPLDVEDEGKGIGIDDRVEFFDSHILPIQQPHFGSSEVIKRRTKVKKDEGKYHIEPASKSCSSHRKHNHDHRIHRKDDLIEKSAAEKHLHDDQKIAPPLLKKIASFPSEEYFSFEMASEKNQHLFTSKPKQSDHKRESDGKIHESEDESSECDSQ</sequence>
<feature type="compositionally biased region" description="Low complexity" evidence="1">
    <location>
        <begin position="1248"/>
        <end position="1262"/>
    </location>
</feature>